<dbReference type="Proteomes" id="UP001165383">
    <property type="component" value="Unassembled WGS sequence"/>
</dbReference>
<protein>
    <recommendedName>
        <fullName evidence="4">DUF2306 domain-containing protein</fullName>
    </recommendedName>
</protein>
<comment type="caution">
    <text evidence="2">The sequence shown here is derived from an EMBL/GenBank/DDBJ whole genome shotgun (WGS) entry which is preliminary data.</text>
</comment>
<keyword evidence="1" id="KW-0472">Membrane</keyword>
<feature type="transmembrane region" description="Helical" evidence="1">
    <location>
        <begin position="30"/>
        <end position="48"/>
    </location>
</feature>
<feature type="transmembrane region" description="Helical" evidence="1">
    <location>
        <begin position="102"/>
        <end position="121"/>
    </location>
</feature>
<feature type="transmembrane region" description="Helical" evidence="1">
    <location>
        <begin position="68"/>
        <end position="90"/>
    </location>
</feature>
<keyword evidence="3" id="KW-1185">Reference proteome</keyword>
<dbReference type="RefSeq" id="WP_249915546.1">
    <property type="nucleotide sequence ID" value="NZ_JAMGBB010000001.1"/>
</dbReference>
<dbReference type="EMBL" id="JAMGBB010000001">
    <property type="protein sequence ID" value="MCL6741145.1"/>
    <property type="molecule type" value="Genomic_DNA"/>
</dbReference>
<evidence type="ECO:0000313" key="2">
    <source>
        <dbReference type="EMBL" id="MCL6741145.1"/>
    </source>
</evidence>
<proteinExistence type="predicted"/>
<organism evidence="2 3">
    <name type="scientific">Sphingomonas brevis</name>
    <dbReference type="NCBI Taxonomy" id="2908206"/>
    <lineage>
        <taxon>Bacteria</taxon>
        <taxon>Pseudomonadati</taxon>
        <taxon>Pseudomonadota</taxon>
        <taxon>Alphaproteobacteria</taxon>
        <taxon>Sphingomonadales</taxon>
        <taxon>Sphingomonadaceae</taxon>
        <taxon>Sphingomonas</taxon>
    </lineage>
</organism>
<keyword evidence="1" id="KW-1133">Transmembrane helix</keyword>
<accession>A0ABT0S9R4</accession>
<sequence>MATLAATLGGGTRRDDVLTGTPRAKTIDRWIFVIMAGSFLLYTMFGFIPDSLAKIAALEAGQRPPFPLILHVHAVLMGSFLLLLFSQTWLMATGRRDSHKQLGMLGMVLAPTLVVVGFILIPTNYHLLWNFAQAAPAAEQPKVQQVVAIWENIMLLQIRIGILFSLFMAIGLSARLRDSGMHKRMMIIAVAMAMPASIDRIQWIPQTMPGSPLTVDIYTMLALSPMFLWDVIRNRYVHRAYWILAAAYLPLAIAIHALWDTPWWHSTARQLMGV</sequence>
<feature type="transmembrane region" description="Helical" evidence="1">
    <location>
        <begin position="241"/>
        <end position="259"/>
    </location>
</feature>
<gene>
    <name evidence="2" type="ORF">LZ518_08375</name>
</gene>
<feature type="transmembrane region" description="Helical" evidence="1">
    <location>
        <begin position="153"/>
        <end position="174"/>
    </location>
</feature>
<reference evidence="2" key="1">
    <citation type="submission" date="2022-05" db="EMBL/GenBank/DDBJ databases">
        <authorList>
            <person name="Jo J.-H."/>
            <person name="Im W.-T."/>
        </authorList>
    </citation>
    <scope>NUCLEOTIDE SEQUENCE</scope>
    <source>
        <strain evidence="2">RB56-2</strain>
    </source>
</reference>
<name>A0ABT0S9R4_9SPHN</name>
<keyword evidence="1" id="KW-0812">Transmembrane</keyword>
<evidence type="ECO:0000313" key="3">
    <source>
        <dbReference type="Proteomes" id="UP001165383"/>
    </source>
</evidence>
<evidence type="ECO:0000256" key="1">
    <source>
        <dbReference type="SAM" id="Phobius"/>
    </source>
</evidence>
<evidence type="ECO:0008006" key="4">
    <source>
        <dbReference type="Google" id="ProtNLM"/>
    </source>
</evidence>